<evidence type="ECO:0000256" key="1">
    <source>
        <dbReference type="SAM" id="SignalP"/>
    </source>
</evidence>
<name>A0ABW0RTT1_9BURK</name>
<feature type="chain" id="PRO_5047264871" description="Porin" evidence="1">
    <location>
        <begin position="25"/>
        <end position="352"/>
    </location>
</feature>
<proteinExistence type="predicted"/>
<evidence type="ECO:0000313" key="3">
    <source>
        <dbReference type="Proteomes" id="UP001596086"/>
    </source>
</evidence>
<reference evidence="3" key="1">
    <citation type="journal article" date="2019" name="Int. J. Syst. Evol. Microbiol.">
        <title>The Global Catalogue of Microorganisms (GCM) 10K type strain sequencing project: providing services to taxonomists for standard genome sequencing and annotation.</title>
        <authorList>
            <consortium name="The Broad Institute Genomics Platform"/>
            <consortium name="The Broad Institute Genome Sequencing Center for Infectious Disease"/>
            <person name="Wu L."/>
            <person name="Ma J."/>
        </authorList>
    </citation>
    <scope>NUCLEOTIDE SEQUENCE [LARGE SCALE GENOMIC DNA]</scope>
    <source>
        <strain evidence="3">CGMCC 4.5798</strain>
    </source>
</reference>
<feature type="signal peptide" evidence="1">
    <location>
        <begin position="1"/>
        <end position="24"/>
    </location>
</feature>
<evidence type="ECO:0000313" key="2">
    <source>
        <dbReference type="EMBL" id="MFC5547873.1"/>
    </source>
</evidence>
<sequence>MKIKPIYTTCLAALLFACAGAAHAQTVPTDVTEAPDDHGAYLSAVFGNGRIHGGNAEGKVWMRGRTFEIRAGRQQRTLFGASLPDGLSERIDFVHYNEGHPDNNHRDGFAVQWLMVRQLGARSAIELGVGPYLSMNTTIIDGRQIDDANVGALVSVGLRLPLGFMPDGTHLRIGYNHVQMRNVHRSDALMIGIGRQFGRSEADPETDPADGQTWFGLSGGNSITNMSGTDGALAAVLEARRYLGERMEHWAVSGKFLFEGDDGARVDRRGLAAQLFYVQRVTPRFAMSAGLGPYVARNRRADNETRGNLLVTFQAEHALTRHARVFANFNRVKTFRQTDDRDLFQVGFLKDF</sequence>
<protein>
    <recommendedName>
        <fullName evidence="4">Porin</fullName>
    </recommendedName>
</protein>
<keyword evidence="3" id="KW-1185">Reference proteome</keyword>
<dbReference type="RefSeq" id="WP_379767995.1">
    <property type="nucleotide sequence ID" value="NZ_JBHSMZ010000004.1"/>
</dbReference>
<comment type="caution">
    <text evidence="2">The sequence shown here is derived from an EMBL/GenBank/DDBJ whole genome shotgun (WGS) entry which is preliminary data.</text>
</comment>
<dbReference type="PROSITE" id="PS51257">
    <property type="entry name" value="PROKAR_LIPOPROTEIN"/>
    <property type="match status" value="1"/>
</dbReference>
<keyword evidence="1" id="KW-0732">Signal</keyword>
<accession>A0ABW0RTT1</accession>
<dbReference type="Proteomes" id="UP001596086">
    <property type="component" value="Unassembled WGS sequence"/>
</dbReference>
<gene>
    <name evidence="2" type="ORF">ACFPO9_05035</name>
</gene>
<organism evidence="2 3">
    <name type="scientific">Massilia aerilata</name>
    <dbReference type="NCBI Taxonomy" id="453817"/>
    <lineage>
        <taxon>Bacteria</taxon>
        <taxon>Pseudomonadati</taxon>
        <taxon>Pseudomonadota</taxon>
        <taxon>Betaproteobacteria</taxon>
        <taxon>Burkholderiales</taxon>
        <taxon>Oxalobacteraceae</taxon>
        <taxon>Telluria group</taxon>
        <taxon>Massilia</taxon>
    </lineage>
</organism>
<evidence type="ECO:0008006" key="4">
    <source>
        <dbReference type="Google" id="ProtNLM"/>
    </source>
</evidence>
<dbReference type="EMBL" id="JBHSMZ010000004">
    <property type="protein sequence ID" value="MFC5547873.1"/>
    <property type="molecule type" value="Genomic_DNA"/>
</dbReference>